<dbReference type="PATRIC" id="fig|13690.10.peg.780"/>
<sequence length="127" mass="13396">MSRLHPQDATGKGRLPFIASLWAAILVALLCAIAPDGPPSSKLNGSAFSSATTGVVLKVRSLPAPHLARAPRPDGDGVALPWLLAAALALMLSWRRLAPDAPLPLLAGRYSHLRARSRRARAPPAFL</sequence>
<gene>
    <name evidence="2" type="ORF">CP98_00753</name>
</gene>
<evidence type="ECO:0000256" key="1">
    <source>
        <dbReference type="SAM" id="Phobius"/>
    </source>
</evidence>
<dbReference type="AlphaFoldDB" id="A0A084ERX0"/>
<evidence type="ECO:0000313" key="2">
    <source>
        <dbReference type="EMBL" id="KEZ20712.1"/>
    </source>
</evidence>
<dbReference type="STRING" id="13690.AX777_01685"/>
<reference evidence="2 3" key="1">
    <citation type="submission" date="2014-03" db="EMBL/GenBank/DDBJ databases">
        <title>Genome sequence of Sphingobium yanoikuyae B1.</title>
        <authorList>
            <person name="Gan H.M."/>
            <person name="Gan H.Y."/>
            <person name="Savka M.A."/>
        </authorList>
    </citation>
    <scope>NUCLEOTIDE SEQUENCE [LARGE SCALE GENOMIC DNA]</scope>
    <source>
        <strain evidence="2 3">B1</strain>
    </source>
</reference>
<feature type="transmembrane region" description="Helical" evidence="1">
    <location>
        <begin position="77"/>
        <end position="94"/>
    </location>
</feature>
<feature type="transmembrane region" description="Helical" evidence="1">
    <location>
        <begin position="15"/>
        <end position="35"/>
    </location>
</feature>
<keyword evidence="1" id="KW-0472">Membrane</keyword>
<name>A0A084ERX0_SPHYA</name>
<accession>A0A084ERX0</accession>
<dbReference type="EMBL" id="JGVR01000003">
    <property type="protein sequence ID" value="KEZ20712.1"/>
    <property type="molecule type" value="Genomic_DNA"/>
</dbReference>
<dbReference type="Proteomes" id="UP000028534">
    <property type="component" value="Unassembled WGS sequence"/>
</dbReference>
<keyword evidence="1" id="KW-0812">Transmembrane</keyword>
<comment type="caution">
    <text evidence="2">The sequence shown here is derived from an EMBL/GenBank/DDBJ whole genome shotgun (WGS) entry which is preliminary data.</text>
</comment>
<organism evidence="2 3">
    <name type="scientific">Sphingobium yanoikuyae</name>
    <name type="common">Sphingomonas yanoikuyae</name>
    <dbReference type="NCBI Taxonomy" id="13690"/>
    <lineage>
        <taxon>Bacteria</taxon>
        <taxon>Pseudomonadati</taxon>
        <taxon>Pseudomonadota</taxon>
        <taxon>Alphaproteobacteria</taxon>
        <taxon>Sphingomonadales</taxon>
        <taxon>Sphingomonadaceae</taxon>
        <taxon>Sphingobium</taxon>
    </lineage>
</organism>
<keyword evidence="1" id="KW-1133">Transmembrane helix</keyword>
<proteinExistence type="predicted"/>
<evidence type="ECO:0000313" key="3">
    <source>
        <dbReference type="Proteomes" id="UP000028534"/>
    </source>
</evidence>
<protein>
    <submittedName>
        <fullName evidence="2">Uncharacterized protein</fullName>
    </submittedName>
</protein>
<dbReference type="RefSeq" id="WP_037517127.1">
    <property type="nucleotide sequence ID" value="NZ_JGVR01000003.1"/>
</dbReference>